<reference evidence="1 2" key="1">
    <citation type="journal article" date="2019" name="Sci. Rep.">
        <title>Orb-weaving spider Araneus ventricosus genome elucidates the spidroin gene catalogue.</title>
        <authorList>
            <person name="Kono N."/>
            <person name="Nakamura H."/>
            <person name="Ohtoshi R."/>
            <person name="Moran D.A.P."/>
            <person name="Shinohara A."/>
            <person name="Yoshida Y."/>
            <person name="Fujiwara M."/>
            <person name="Mori M."/>
            <person name="Tomita M."/>
            <person name="Arakawa K."/>
        </authorList>
    </citation>
    <scope>NUCLEOTIDE SEQUENCE [LARGE SCALE GENOMIC DNA]</scope>
</reference>
<name>A0A4Y2SLI2_ARAVE</name>
<proteinExistence type="predicted"/>
<evidence type="ECO:0000313" key="1">
    <source>
        <dbReference type="EMBL" id="GBN88791.1"/>
    </source>
</evidence>
<accession>A0A4Y2SLI2</accession>
<keyword evidence="2" id="KW-1185">Reference proteome</keyword>
<evidence type="ECO:0000313" key="2">
    <source>
        <dbReference type="Proteomes" id="UP000499080"/>
    </source>
</evidence>
<protein>
    <submittedName>
        <fullName evidence="1">Uncharacterized protein</fullName>
    </submittedName>
</protein>
<dbReference type="AlphaFoldDB" id="A0A4Y2SLI2"/>
<dbReference type="Proteomes" id="UP000499080">
    <property type="component" value="Unassembled WGS sequence"/>
</dbReference>
<comment type="caution">
    <text evidence="1">The sequence shown here is derived from an EMBL/GenBank/DDBJ whole genome shotgun (WGS) entry which is preliminary data.</text>
</comment>
<sequence length="97" mass="10380">MTVKTPGLSTRANAAAAIQSEPEATAWQGVSVLGYVPQTCHALILRATRVNIWLPTISDCLASKLWKSDVTVASSNAIQVPISVEKYKKNQEIASLA</sequence>
<organism evidence="1 2">
    <name type="scientific">Araneus ventricosus</name>
    <name type="common">Orbweaver spider</name>
    <name type="synonym">Epeira ventricosa</name>
    <dbReference type="NCBI Taxonomy" id="182803"/>
    <lineage>
        <taxon>Eukaryota</taxon>
        <taxon>Metazoa</taxon>
        <taxon>Ecdysozoa</taxon>
        <taxon>Arthropoda</taxon>
        <taxon>Chelicerata</taxon>
        <taxon>Arachnida</taxon>
        <taxon>Araneae</taxon>
        <taxon>Araneomorphae</taxon>
        <taxon>Entelegynae</taxon>
        <taxon>Araneoidea</taxon>
        <taxon>Araneidae</taxon>
        <taxon>Araneus</taxon>
    </lineage>
</organism>
<dbReference type="EMBL" id="BGPR01022465">
    <property type="protein sequence ID" value="GBN88791.1"/>
    <property type="molecule type" value="Genomic_DNA"/>
</dbReference>
<gene>
    <name evidence="1" type="ORF">AVEN_14447_1</name>
</gene>